<feature type="domain" description="Ubiquitin-like" evidence="2">
    <location>
        <begin position="18"/>
        <end position="75"/>
    </location>
</feature>
<dbReference type="eggNOG" id="KOG1550">
    <property type="taxonomic scope" value="Eukaryota"/>
</dbReference>
<dbReference type="Gene3D" id="1.25.40.10">
    <property type="entry name" value="Tetratricopeptide repeat domain"/>
    <property type="match status" value="5"/>
</dbReference>
<evidence type="ECO:0000256" key="1">
    <source>
        <dbReference type="ARBA" id="ARBA00038101"/>
    </source>
</evidence>
<dbReference type="VEuPathDB" id="TrichDB:TVAG_452440"/>
<dbReference type="PROSITE" id="PS50053">
    <property type="entry name" value="UBIQUITIN_2"/>
    <property type="match status" value="1"/>
</dbReference>
<keyword evidence="4" id="KW-1185">Reference proteome</keyword>
<dbReference type="GO" id="GO:0005789">
    <property type="term" value="C:endoplasmic reticulum membrane"/>
    <property type="evidence" value="ECO:0000318"/>
    <property type="project" value="GO_Central"/>
</dbReference>
<dbReference type="PANTHER" id="PTHR11102:SF147">
    <property type="entry name" value="SEL1L ADAPTOR SUBUNIT OF ERAD E3 UBIQUITIN LIGASE"/>
    <property type="match status" value="1"/>
</dbReference>
<dbReference type="RefSeq" id="XP_001580316.1">
    <property type="nucleotide sequence ID" value="XM_001580266.1"/>
</dbReference>
<proteinExistence type="inferred from homology"/>
<organism evidence="3 4">
    <name type="scientific">Trichomonas vaginalis (strain ATCC PRA-98 / G3)</name>
    <dbReference type="NCBI Taxonomy" id="412133"/>
    <lineage>
        <taxon>Eukaryota</taxon>
        <taxon>Metamonada</taxon>
        <taxon>Parabasalia</taxon>
        <taxon>Trichomonadida</taxon>
        <taxon>Trichomonadidae</taxon>
        <taxon>Trichomonas</taxon>
    </lineage>
</organism>
<dbReference type="KEGG" id="tva:5464855"/>
<dbReference type="EMBL" id="DS113209">
    <property type="protein sequence ID" value="EAY19330.1"/>
    <property type="molecule type" value="Genomic_DNA"/>
</dbReference>
<dbReference type="SUPFAM" id="SSF54236">
    <property type="entry name" value="Ubiquitin-like"/>
    <property type="match status" value="1"/>
</dbReference>
<name>A2DJW6_TRIV3</name>
<protein>
    <recommendedName>
        <fullName evidence="2">Ubiquitin-like domain-containing protein</fullName>
    </recommendedName>
</protein>
<sequence>MLTDDMILYAGPNEIDYIDLVVFTIEGKKIMLEVKTNNTFGEIQAEIEKRHNIDFTNSIIIYNSKIMESNTFLNSELRSPFPTLFIASNNRADEYVMCYIQFGNSLLMEVDAPPKFQIKYIKSEIQKYYRINKSQVKIYNKDVLCRNEDQISQFADGKHVVVFSSRLSGQLDVDGKFQGMAKKFIFDSELEFGQITTELQQAITADADKTIYYHGDKLLDSTLIWSLYDIHPKFTIGDPIDEQYAKMVKEKYEPMVASGDPSACYAYGMILLYGIMVQKDIGEGLRYLTQAIEKRHMQACIAYLKLLKEGIIPNSPEISEEKVIQVAADANDRSAMYLYGKLLESQNRIVEAEKYFKQSSDAGYILSKTHLGRLGIKGARTISIEEGFLMLDQAARAGHASAMKSQAKQMSQTSQSESEILMERAANAGSSGASLCMAISKLEANDPAAAMELIEKSAKMENVKGMRYYGIALHRGKITKKNSKLAYEYLKKASDLGDIPARYHLSKALIEGDGIEPNAQAAFALLSSIYMMYIPAAILLTNMRLRGIGCDRDPVQAMEMARYAMSRGSYKAMRIVGMMEKDGIGCQKEAYKAQEHFKEAAPHDVIALFQYALMLKLSANEGTKNMVINMLEEASSKGLPDADQELALMFMNEDITKSIYHFNVAARAGLPLSMYNLAHMWIGMGECTQAAINYMRGAADKDVPLACYEYAKLIAEGKVENAGENEEIVYLRKATVLGVKDAEVDLGIIFYKQGDFQQAADHLRRAYDAGVYRGISFYVLSLERMNYPSHEILRWERIGAEHNDIICLLRLGNYSMEEKKFDDAASIFIKAMEQGSYEAIYQYATMLEGGKGIEKNLDLAVEYHKRAVENGVVDSLVALGRILSRKDYANRNPIEALNYYKMAADKGNYHAVYGMATLLREGDDGVPKDVDQSYKLFRDCYEHEYWLAAYDLGLMTEIGEGCEKNGFGSMQYFKTGMEHNVLKCLAPYARNKFFGVNCDKDIDIAKNIMQTGINLRDPDSTFLYGEVLAAEGNLEAATNYYLMASDFGNIEAMNAAAVILAQNVETVTKAAELFQKAADLGDPIAACNIGIMLASGNGVLRDYTKAMNYLQRAVKTGNVEAMYNIAVLMVKMNKNGLYDAEIRDYFKKAADGGNTQAMYNLGILLTEKETKDYKTGMRYLRMAANKGIENAAYKYSYNTLTNSEGRKDDELAMEYCKQAVAAGNFDALCLYGVMLLNGRGAPASISDALQCFRLGVESGHLNSMYNYAMVQLNSNPDAKTYQESVALLKRAAELGCEHAVHQCEVYHLD</sequence>
<evidence type="ECO:0000313" key="4">
    <source>
        <dbReference type="Proteomes" id="UP000001542"/>
    </source>
</evidence>
<comment type="similarity">
    <text evidence="1">Belongs to the sel-1 family.</text>
</comment>
<dbReference type="InterPro" id="IPR006597">
    <property type="entry name" value="Sel1-like"/>
</dbReference>
<dbReference type="InterPro" id="IPR011990">
    <property type="entry name" value="TPR-like_helical_dom_sf"/>
</dbReference>
<dbReference type="SMART" id="SM00671">
    <property type="entry name" value="SEL1"/>
    <property type="match status" value="17"/>
</dbReference>
<dbReference type="Pfam" id="PF08238">
    <property type="entry name" value="Sel1"/>
    <property type="match status" value="18"/>
</dbReference>
<dbReference type="InterPro" id="IPR000626">
    <property type="entry name" value="Ubiquitin-like_dom"/>
</dbReference>
<dbReference type="InterPro" id="IPR050767">
    <property type="entry name" value="Sel1_AlgK"/>
</dbReference>
<dbReference type="OrthoDB" id="272077at2759"/>
<reference evidence="3" key="1">
    <citation type="submission" date="2006-10" db="EMBL/GenBank/DDBJ databases">
        <authorList>
            <person name="Amadeo P."/>
            <person name="Zhao Q."/>
            <person name="Wortman J."/>
            <person name="Fraser-Liggett C."/>
            <person name="Carlton J."/>
        </authorList>
    </citation>
    <scope>NUCLEOTIDE SEQUENCE</scope>
    <source>
        <strain evidence="3">G3</strain>
    </source>
</reference>
<dbReference type="InParanoid" id="A2DJW6"/>
<evidence type="ECO:0000313" key="3">
    <source>
        <dbReference type="EMBL" id="EAY19330.1"/>
    </source>
</evidence>
<accession>A2DJW6</accession>
<dbReference type="Gene3D" id="3.10.20.90">
    <property type="entry name" value="Phosphatidylinositol 3-kinase Catalytic Subunit, Chain A, domain 1"/>
    <property type="match status" value="1"/>
</dbReference>
<dbReference type="Proteomes" id="UP000001542">
    <property type="component" value="Unassembled WGS sequence"/>
</dbReference>
<dbReference type="VEuPathDB" id="TrichDB:TVAGG3_0290470"/>
<dbReference type="STRING" id="5722.A2DJW6"/>
<dbReference type="PANTHER" id="PTHR11102">
    <property type="entry name" value="SEL-1-LIKE PROTEIN"/>
    <property type="match status" value="1"/>
</dbReference>
<dbReference type="GO" id="GO:0036503">
    <property type="term" value="P:ERAD pathway"/>
    <property type="evidence" value="ECO:0000318"/>
    <property type="project" value="GO_Central"/>
</dbReference>
<dbReference type="InterPro" id="IPR029071">
    <property type="entry name" value="Ubiquitin-like_domsf"/>
</dbReference>
<dbReference type="SUPFAM" id="SSF81901">
    <property type="entry name" value="HCP-like"/>
    <property type="match status" value="5"/>
</dbReference>
<evidence type="ECO:0000259" key="2">
    <source>
        <dbReference type="PROSITE" id="PS50053"/>
    </source>
</evidence>
<dbReference type="CDD" id="cd17039">
    <property type="entry name" value="Ubl_ubiquitin_like"/>
    <property type="match status" value="1"/>
</dbReference>
<dbReference type="SMR" id="A2DJW6"/>
<gene>
    <name evidence="3" type="ORF">TVAG_452440</name>
</gene>
<dbReference type="OMA" id="ICYQRGK"/>
<reference evidence="3" key="2">
    <citation type="journal article" date="2007" name="Science">
        <title>Draft genome sequence of the sexually transmitted pathogen Trichomonas vaginalis.</title>
        <authorList>
            <person name="Carlton J.M."/>
            <person name="Hirt R.P."/>
            <person name="Silva J.C."/>
            <person name="Delcher A.L."/>
            <person name="Schatz M."/>
            <person name="Zhao Q."/>
            <person name="Wortman J.R."/>
            <person name="Bidwell S.L."/>
            <person name="Alsmark U.C.M."/>
            <person name="Besteiro S."/>
            <person name="Sicheritz-Ponten T."/>
            <person name="Noel C.J."/>
            <person name="Dacks J.B."/>
            <person name="Foster P.G."/>
            <person name="Simillion C."/>
            <person name="Van de Peer Y."/>
            <person name="Miranda-Saavedra D."/>
            <person name="Barton G.J."/>
            <person name="Westrop G.D."/>
            <person name="Mueller S."/>
            <person name="Dessi D."/>
            <person name="Fiori P.L."/>
            <person name="Ren Q."/>
            <person name="Paulsen I."/>
            <person name="Zhang H."/>
            <person name="Bastida-Corcuera F.D."/>
            <person name="Simoes-Barbosa A."/>
            <person name="Brown M.T."/>
            <person name="Hayes R.D."/>
            <person name="Mukherjee M."/>
            <person name="Okumura C.Y."/>
            <person name="Schneider R."/>
            <person name="Smith A.J."/>
            <person name="Vanacova S."/>
            <person name="Villalvazo M."/>
            <person name="Haas B.J."/>
            <person name="Pertea M."/>
            <person name="Feldblyum T.V."/>
            <person name="Utterback T.R."/>
            <person name="Shu C.L."/>
            <person name="Osoegawa K."/>
            <person name="de Jong P.J."/>
            <person name="Hrdy I."/>
            <person name="Horvathova L."/>
            <person name="Zubacova Z."/>
            <person name="Dolezal P."/>
            <person name="Malik S.B."/>
            <person name="Logsdon J.M. Jr."/>
            <person name="Henze K."/>
            <person name="Gupta A."/>
            <person name="Wang C.C."/>
            <person name="Dunne R.L."/>
            <person name="Upcroft J.A."/>
            <person name="Upcroft P."/>
            <person name="White O."/>
            <person name="Salzberg S.L."/>
            <person name="Tang P."/>
            <person name="Chiu C.-H."/>
            <person name="Lee Y.-S."/>
            <person name="Embley T.M."/>
            <person name="Coombs G.H."/>
            <person name="Mottram J.C."/>
            <person name="Tachezy J."/>
            <person name="Fraser-Liggett C.M."/>
            <person name="Johnson P.J."/>
        </authorList>
    </citation>
    <scope>NUCLEOTIDE SEQUENCE [LARGE SCALE GENOMIC DNA]</scope>
    <source>
        <strain evidence="3">G3</strain>
    </source>
</reference>